<dbReference type="KEGG" id="adu:107459600"/>
<dbReference type="OrthoDB" id="1304102at2759"/>
<reference evidence="4" key="2">
    <citation type="submission" date="2025-08" db="UniProtKB">
        <authorList>
            <consortium name="RefSeq"/>
        </authorList>
    </citation>
    <scope>IDENTIFICATION</scope>
    <source>
        <tissue evidence="4">Whole plant</tissue>
    </source>
</reference>
<proteinExistence type="predicted"/>
<keyword evidence="1" id="KW-0175">Coiled coil</keyword>
<accession>A0A6P4B768</accession>
<evidence type="ECO:0000256" key="2">
    <source>
        <dbReference type="SAM" id="MobiDB-lite"/>
    </source>
</evidence>
<dbReference type="Pfam" id="PF03004">
    <property type="entry name" value="Transposase_24"/>
    <property type="match status" value="1"/>
</dbReference>
<dbReference type="GeneID" id="107459600"/>
<evidence type="ECO:0000313" key="3">
    <source>
        <dbReference type="Proteomes" id="UP000515211"/>
    </source>
</evidence>
<dbReference type="PANTHER" id="PTHR33144">
    <property type="entry name" value="OS10G0409366 PROTEIN-RELATED"/>
    <property type="match status" value="1"/>
</dbReference>
<protein>
    <submittedName>
        <fullName evidence="4">Uncharacterized protein LOC107459600 isoform X1</fullName>
    </submittedName>
</protein>
<dbReference type="InterPro" id="IPR004252">
    <property type="entry name" value="Probable_transposase_24"/>
</dbReference>
<evidence type="ECO:0000313" key="4">
    <source>
        <dbReference type="RefSeq" id="XP_015933327.1"/>
    </source>
</evidence>
<feature type="coiled-coil region" evidence="1">
    <location>
        <begin position="374"/>
        <end position="401"/>
    </location>
</feature>
<keyword evidence="3" id="KW-1185">Reference proteome</keyword>
<name>A0A6P4B768_ARADU</name>
<feature type="compositionally biased region" description="Polar residues" evidence="2">
    <location>
        <begin position="36"/>
        <end position="66"/>
    </location>
</feature>
<evidence type="ECO:0000256" key="1">
    <source>
        <dbReference type="SAM" id="Coils"/>
    </source>
</evidence>
<dbReference type="RefSeq" id="XP_015933327.1">
    <property type="nucleotide sequence ID" value="XM_016077841.3"/>
</dbReference>
<sequence length="461" mass="51547">MPRGKRIKNSLKFVDERETNNASRSLQPPAPVAYEDTTSVEASEAPSQAPFQAAANSISSDGATRCSNSKSSSSWNMEIIDSTNMKKKAKIKVKDVCNLPRGDHVIVEVDEEGAAYGEAQGLLAGYCGILATNAHIFPISFEKWSGQENGGMPKSFKDECFDTMIKHHFYFTSTEKIAYRYCIQSIAKKWATYRQRLWNEFYDPTMRREALVNNVPDDVPRDQWACFVNYRLKPSTVELCMKNKENQSKQTIPHTCGSKSNSRRRHEMYLETGKKPSRGMMYIETHKRKDGSFVNNEALTIVEQIGLNMTQSNAQFEVSPNDAVGKVLGPEHSGRVRCMGMGAAPTNTFRNVRSRLNRMTISTNSARSSSPTTVAILQEKINNLESDLHNSQQKVTSLESKLHQSFDMMKAYLMMKEGGIPEALVGFFSAREANDAESEPTTPFDARRSAGDSNGHPTTNI</sequence>
<dbReference type="PANTHER" id="PTHR33144:SF45">
    <property type="entry name" value="TRANSPOSASE TNP1_EN_SPM-LIKE DOMAIN-CONTAINING PROTEIN"/>
    <property type="match status" value="1"/>
</dbReference>
<feature type="region of interest" description="Disordered" evidence="2">
    <location>
        <begin position="434"/>
        <end position="461"/>
    </location>
</feature>
<dbReference type="AlphaFoldDB" id="A0A6P4B768"/>
<feature type="compositionally biased region" description="Polar residues" evidence="2">
    <location>
        <begin position="451"/>
        <end position="461"/>
    </location>
</feature>
<dbReference type="Proteomes" id="UP000515211">
    <property type="component" value="Chromosome 7"/>
</dbReference>
<organism evidence="3 4">
    <name type="scientific">Arachis duranensis</name>
    <name type="common">Wild peanut</name>
    <dbReference type="NCBI Taxonomy" id="130453"/>
    <lineage>
        <taxon>Eukaryota</taxon>
        <taxon>Viridiplantae</taxon>
        <taxon>Streptophyta</taxon>
        <taxon>Embryophyta</taxon>
        <taxon>Tracheophyta</taxon>
        <taxon>Spermatophyta</taxon>
        <taxon>Magnoliopsida</taxon>
        <taxon>eudicotyledons</taxon>
        <taxon>Gunneridae</taxon>
        <taxon>Pentapetalae</taxon>
        <taxon>rosids</taxon>
        <taxon>fabids</taxon>
        <taxon>Fabales</taxon>
        <taxon>Fabaceae</taxon>
        <taxon>Papilionoideae</taxon>
        <taxon>50 kb inversion clade</taxon>
        <taxon>dalbergioids sensu lato</taxon>
        <taxon>Dalbergieae</taxon>
        <taxon>Pterocarpus clade</taxon>
        <taxon>Arachis</taxon>
    </lineage>
</organism>
<feature type="region of interest" description="Disordered" evidence="2">
    <location>
        <begin position="1"/>
        <end position="72"/>
    </location>
</feature>
<gene>
    <name evidence="4" type="primary">LOC107459600</name>
</gene>
<reference evidence="3" key="1">
    <citation type="journal article" date="2016" name="Nat. Genet.">
        <title>The genome sequences of Arachis duranensis and Arachis ipaensis, the diploid ancestors of cultivated peanut.</title>
        <authorList>
            <person name="Bertioli D.J."/>
            <person name="Cannon S.B."/>
            <person name="Froenicke L."/>
            <person name="Huang G."/>
            <person name="Farmer A.D."/>
            <person name="Cannon E.K."/>
            <person name="Liu X."/>
            <person name="Gao D."/>
            <person name="Clevenger J."/>
            <person name="Dash S."/>
            <person name="Ren L."/>
            <person name="Moretzsohn M.C."/>
            <person name="Shirasawa K."/>
            <person name="Huang W."/>
            <person name="Vidigal B."/>
            <person name="Abernathy B."/>
            <person name="Chu Y."/>
            <person name="Niederhuth C.E."/>
            <person name="Umale P."/>
            <person name="Araujo A.C."/>
            <person name="Kozik A."/>
            <person name="Kim K.D."/>
            <person name="Burow M.D."/>
            <person name="Varshney R.K."/>
            <person name="Wang X."/>
            <person name="Zhang X."/>
            <person name="Barkley N."/>
            <person name="Guimaraes P.M."/>
            <person name="Isobe S."/>
            <person name="Guo B."/>
            <person name="Liao B."/>
            <person name="Stalker H.T."/>
            <person name="Schmitz R.J."/>
            <person name="Scheffler B.E."/>
            <person name="Leal-Bertioli S.C."/>
            <person name="Xun X."/>
            <person name="Jackson S.A."/>
            <person name="Michelmore R."/>
            <person name="Ozias-Akins P."/>
        </authorList>
    </citation>
    <scope>NUCLEOTIDE SEQUENCE [LARGE SCALE GENOMIC DNA]</scope>
    <source>
        <strain evidence="3">cv. V14167</strain>
    </source>
</reference>